<proteinExistence type="predicted"/>
<name>A0AAD7LBC4_QUISA</name>
<dbReference type="EMBL" id="JARAOO010000009">
    <property type="protein sequence ID" value="KAJ7954966.1"/>
    <property type="molecule type" value="Genomic_DNA"/>
</dbReference>
<dbReference type="KEGG" id="qsa:O6P43_021637"/>
<evidence type="ECO:0000313" key="2">
    <source>
        <dbReference type="Proteomes" id="UP001163823"/>
    </source>
</evidence>
<accession>A0AAD7LBC4</accession>
<comment type="caution">
    <text evidence="1">The sequence shown here is derived from an EMBL/GenBank/DDBJ whole genome shotgun (WGS) entry which is preliminary data.</text>
</comment>
<evidence type="ECO:0000313" key="1">
    <source>
        <dbReference type="EMBL" id="KAJ7954966.1"/>
    </source>
</evidence>
<reference evidence="1" key="1">
    <citation type="journal article" date="2023" name="Science">
        <title>Elucidation of the pathway for biosynthesis of saponin adjuvants from the soapbark tree.</title>
        <authorList>
            <person name="Reed J."/>
            <person name="Orme A."/>
            <person name="El-Demerdash A."/>
            <person name="Owen C."/>
            <person name="Martin L.B.B."/>
            <person name="Misra R.C."/>
            <person name="Kikuchi S."/>
            <person name="Rejzek M."/>
            <person name="Martin A.C."/>
            <person name="Harkess A."/>
            <person name="Leebens-Mack J."/>
            <person name="Louveau T."/>
            <person name="Stephenson M.J."/>
            <person name="Osbourn A."/>
        </authorList>
    </citation>
    <scope>NUCLEOTIDE SEQUENCE</scope>
    <source>
        <strain evidence="1">S10</strain>
    </source>
</reference>
<sequence length="111" mass="13386">MPEHLLDKPFCCTSYFLYQYRFLFIYQTSLFASQNAAKLLSTNDKLHLHHPTNHSSHLRRVTVHLHMIYIRVRCSRKCLLEHRCHDRSFGNLIDNECPAMLWWKTGCKFRF</sequence>
<organism evidence="1 2">
    <name type="scientific">Quillaja saponaria</name>
    <name type="common">Soap bark tree</name>
    <dbReference type="NCBI Taxonomy" id="32244"/>
    <lineage>
        <taxon>Eukaryota</taxon>
        <taxon>Viridiplantae</taxon>
        <taxon>Streptophyta</taxon>
        <taxon>Embryophyta</taxon>
        <taxon>Tracheophyta</taxon>
        <taxon>Spermatophyta</taxon>
        <taxon>Magnoliopsida</taxon>
        <taxon>eudicotyledons</taxon>
        <taxon>Gunneridae</taxon>
        <taxon>Pentapetalae</taxon>
        <taxon>rosids</taxon>
        <taxon>fabids</taxon>
        <taxon>Fabales</taxon>
        <taxon>Quillajaceae</taxon>
        <taxon>Quillaja</taxon>
    </lineage>
</organism>
<protein>
    <submittedName>
        <fullName evidence="1">Uncharacterized protein</fullName>
    </submittedName>
</protein>
<dbReference type="Proteomes" id="UP001163823">
    <property type="component" value="Chromosome 9"/>
</dbReference>
<keyword evidence="2" id="KW-1185">Reference proteome</keyword>
<dbReference type="AlphaFoldDB" id="A0AAD7LBC4"/>
<gene>
    <name evidence="1" type="ORF">O6P43_021637</name>
</gene>